<dbReference type="EMBL" id="GG704913">
    <property type="protein sequence ID" value="EAS29648.3"/>
    <property type="molecule type" value="Genomic_DNA"/>
</dbReference>
<dbReference type="Proteomes" id="UP000001261">
    <property type="component" value="Unassembled WGS sequence"/>
</dbReference>
<dbReference type="GeneID" id="4559873"/>
<reference evidence="3" key="2">
    <citation type="journal article" date="2010" name="Genome Res.">
        <title>Population genomic sequencing of Coccidioides fungi reveals recent hybridization and transposon control.</title>
        <authorList>
            <person name="Neafsey D.E."/>
            <person name="Barker B.M."/>
            <person name="Sharpton T.J."/>
            <person name="Stajich J.E."/>
            <person name="Park D.J."/>
            <person name="Whiston E."/>
            <person name="Hung C.-Y."/>
            <person name="McMahan C."/>
            <person name="White J."/>
            <person name="Sykes S."/>
            <person name="Heiman D."/>
            <person name="Young S."/>
            <person name="Zeng Q."/>
            <person name="Abouelleil A."/>
            <person name="Aftuck L."/>
            <person name="Bessette D."/>
            <person name="Brown A."/>
            <person name="FitzGerald M."/>
            <person name="Lui A."/>
            <person name="Macdonald J.P."/>
            <person name="Priest M."/>
            <person name="Orbach M.J."/>
            <person name="Galgiani J.N."/>
            <person name="Kirkland T.N."/>
            <person name="Cole G.T."/>
            <person name="Birren B.W."/>
            <person name="Henn M.R."/>
            <person name="Taylor J.W."/>
            <person name="Rounsley S.D."/>
        </authorList>
    </citation>
    <scope>GENOME REANNOTATION</scope>
    <source>
        <strain evidence="3">RS</strain>
    </source>
</reference>
<name>J3K5E9_COCIM</name>
<dbReference type="RefSeq" id="XP_001241231.2">
    <property type="nucleotide sequence ID" value="XM_001241230.2"/>
</dbReference>
<evidence type="ECO:0000256" key="1">
    <source>
        <dbReference type="SAM" id="MobiDB-lite"/>
    </source>
</evidence>
<sequence>MVITYSKYKITGLALLSDHLGAGESVDESENAVFLKTKIEYMHKMIVFFKDNQNKSTSQSTKAVEPVEVKTEGTDDQEEASIVDIDNQSDITIIVKEISDPAESSLHEEEFSSDELQTNNILPKIYLDNGQVEDLNLNIITCLIRNE</sequence>
<evidence type="ECO:0000313" key="3">
    <source>
        <dbReference type="Proteomes" id="UP000001261"/>
    </source>
</evidence>
<dbReference type="VEuPathDB" id="FungiDB:CIMG_08394"/>
<gene>
    <name evidence="2" type="ORF">CIMG_08394</name>
</gene>
<feature type="region of interest" description="Disordered" evidence="1">
    <location>
        <begin position="53"/>
        <end position="78"/>
    </location>
</feature>
<reference evidence="3" key="1">
    <citation type="journal article" date="2009" name="Genome Res.">
        <title>Comparative genomic analyses of the human fungal pathogens Coccidioides and their relatives.</title>
        <authorList>
            <person name="Sharpton T.J."/>
            <person name="Stajich J.E."/>
            <person name="Rounsley S.D."/>
            <person name="Gardner M.J."/>
            <person name="Wortman J.R."/>
            <person name="Jordar V.S."/>
            <person name="Maiti R."/>
            <person name="Kodira C.D."/>
            <person name="Neafsey D.E."/>
            <person name="Zeng Q."/>
            <person name="Hung C.-Y."/>
            <person name="McMahan C."/>
            <person name="Muszewska A."/>
            <person name="Grynberg M."/>
            <person name="Mandel M.A."/>
            <person name="Kellner E.M."/>
            <person name="Barker B.M."/>
            <person name="Galgiani J.N."/>
            <person name="Orbach M.J."/>
            <person name="Kirkland T.N."/>
            <person name="Cole G.T."/>
            <person name="Henn M.R."/>
            <person name="Birren B.W."/>
            <person name="Taylor J.W."/>
        </authorList>
    </citation>
    <scope>NUCLEOTIDE SEQUENCE [LARGE SCALE GENOMIC DNA]</scope>
    <source>
        <strain evidence="3">RS</strain>
    </source>
</reference>
<organism evidence="2 3">
    <name type="scientific">Coccidioides immitis (strain RS)</name>
    <name type="common">Valley fever fungus</name>
    <dbReference type="NCBI Taxonomy" id="246410"/>
    <lineage>
        <taxon>Eukaryota</taxon>
        <taxon>Fungi</taxon>
        <taxon>Dikarya</taxon>
        <taxon>Ascomycota</taxon>
        <taxon>Pezizomycotina</taxon>
        <taxon>Eurotiomycetes</taxon>
        <taxon>Eurotiomycetidae</taxon>
        <taxon>Onygenales</taxon>
        <taxon>Onygenaceae</taxon>
        <taxon>Coccidioides</taxon>
    </lineage>
</organism>
<keyword evidence="3" id="KW-1185">Reference proteome</keyword>
<evidence type="ECO:0000313" key="2">
    <source>
        <dbReference type="EMBL" id="EAS29648.3"/>
    </source>
</evidence>
<accession>J3K5E9</accession>
<proteinExistence type="predicted"/>
<dbReference type="KEGG" id="cim:CIMG_08394"/>
<dbReference type="InParanoid" id="J3K5E9"/>
<protein>
    <submittedName>
        <fullName evidence="2">Uncharacterized protein</fullName>
    </submittedName>
</protein>
<dbReference type="AlphaFoldDB" id="J3K5E9"/>